<feature type="transmembrane region" description="Helical" evidence="7">
    <location>
        <begin position="102"/>
        <end position="128"/>
    </location>
</feature>
<feature type="compositionally biased region" description="Basic and acidic residues" evidence="6">
    <location>
        <begin position="510"/>
        <end position="529"/>
    </location>
</feature>
<keyword evidence="3 7" id="KW-0812">Transmembrane</keyword>
<feature type="compositionally biased region" description="Basic and acidic residues" evidence="6">
    <location>
        <begin position="542"/>
        <end position="554"/>
    </location>
</feature>
<keyword evidence="4 7" id="KW-1133">Transmembrane helix</keyword>
<reference evidence="8" key="2">
    <citation type="submission" date="2023-06" db="EMBL/GenBank/DDBJ databases">
        <authorList>
            <consortium name="Lawrence Berkeley National Laboratory"/>
            <person name="Haridas S."/>
            <person name="Hensen N."/>
            <person name="Bonometti L."/>
            <person name="Westerberg I."/>
            <person name="Brannstrom I.O."/>
            <person name="Guillou S."/>
            <person name="Cros-Aarteil S."/>
            <person name="Calhoun S."/>
            <person name="Kuo A."/>
            <person name="Mondo S."/>
            <person name="Pangilinan J."/>
            <person name="Riley R."/>
            <person name="Labutti K."/>
            <person name="Andreopoulos B."/>
            <person name="Lipzen A."/>
            <person name="Chen C."/>
            <person name="Yanf M."/>
            <person name="Daum C."/>
            <person name="Ng V."/>
            <person name="Clum A."/>
            <person name="Steindorff A."/>
            <person name="Ohm R."/>
            <person name="Martin F."/>
            <person name="Silar P."/>
            <person name="Natvig D."/>
            <person name="Lalanne C."/>
            <person name="Gautier V."/>
            <person name="Ament-Velasquez S.L."/>
            <person name="Kruys A."/>
            <person name="Hutchinson M.I."/>
            <person name="Powell A.J."/>
            <person name="Barry K."/>
            <person name="Miller A.N."/>
            <person name="Grigoriev I.V."/>
            <person name="Debuchy R."/>
            <person name="Gladieux P."/>
            <person name="Thoren M.H."/>
            <person name="Johannesson H."/>
        </authorList>
    </citation>
    <scope>NUCLEOTIDE SEQUENCE</scope>
    <source>
        <strain evidence="8">CBS 168.71</strain>
    </source>
</reference>
<keyword evidence="2" id="KW-1003">Cell membrane</keyword>
<dbReference type="Proteomes" id="UP001278766">
    <property type="component" value="Unassembled WGS sequence"/>
</dbReference>
<keyword evidence="5 7" id="KW-0472">Membrane</keyword>
<dbReference type="GeneID" id="87839495"/>
<dbReference type="PANTHER" id="PTHR23513">
    <property type="entry name" value="INTEGRAL MEMBRANE EFFLUX PROTEIN-RELATED"/>
    <property type="match status" value="1"/>
</dbReference>
<protein>
    <submittedName>
        <fullName evidence="8">Major facilitator superfamily domain-containing protein</fullName>
    </submittedName>
</protein>
<evidence type="ECO:0000256" key="6">
    <source>
        <dbReference type="SAM" id="MobiDB-lite"/>
    </source>
</evidence>
<feature type="transmembrane region" description="Helical" evidence="7">
    <location>
        <begin position="465"/>
        <end position="486"/>
    </location>
</feature>
<comment type="subcellular location">
    <subcellularLocation>
        <location evidence="1">Cell membrane</location>
        <topology evidence="1">Multi-pass membrane protein</topology>
    </subcellularLocation>
</comment>
<evidence type="ECO:0000313" key="9">
    <source>
        <dbReference type="Proteomes" id="UP001278766"/>
    </source>
</evidence>
<evidence type="ECO:0000313" key="8">
    <source>
        <dbReference type="EMBL" id="KAK3291130.1"/>
    </source>
</evidence>
<reference evidence="8" key="1">
    <citation type="journal article" date="2023" name="Mol. Phylogenet. Evol.">
        <title>Genome-scale phylogeny and comparative genomics of the fungal order Sordariales.</title>
        <authorList>
            <person name="Hensen N."/>
            <person name="Bonometti L."/>
            <person name="Westerberg I."/>
            <person name="Brannstrom I.O."/>
            <person name="Guillou S."/>
            <person name="Cros-Aarteil S."/>
            <person name="Calhoun S."/>
            <person name="Haridas S."/>
            <person name="Kuo A."/>
            <person name="Mondo S."/>
            <person name="Pangilinan J."/>
            <person name="Riley R."/>
            <person name="LaButti K."/>
            <person name="Andreopoulos B."/>
            <person name="Lipzen A."/>
            <person name="Chen C."/>
            <person name="Yan M."/>
            <person name="Daum C."/>
            <person name="Ng V."/>
            <person name="Clum A."/>
            <person name="Steindorff A."/>
            <person name="Ohm R.A."/>
            <person name="Martin F."/>
            <person name="Silar P."/>
            <person name="Natvig D.O."/>
            <person name="Lalanne C."/>
            <person name="Gautier V."/>
            <person name="Ament-Velasquez S.L."/>
            <person name="Kruys A."/>
            <person name="Hutchinson M.I."/>
            <person name="Powell A.J."/>
            <person name="Barry K."/>
            <person name="Miller A.N."/>
            <person name="Grigoriev I.V."/>
            <person name="Debuchy R."/>
            <person name="Gladieux P."/>
            <person name="Hiltunen Thoren M."/>
            <person name="Johannesson H."/>
        </authorList>
    </citation>
    <scope>NUCLEOTIDE SEQUENCE</scope>
    <source>
        <strain evidence="8">CBS 168.71</strain>
    </source>
</reference>
<organism evidence="8 9">
    <name type="scientific">Chaetomium fimeti</name>
    <dbReference type="NCBI Taxonomy" id="1854472"/>
    <lineage>
        <taxon>Eukaryota</taxon>
        <taxon>Fungi</taxon>
        <taxon>Dikarya</taxon>
        <taxon>Ascomycota</taxon>
        <taxon>Pezizomycotina</taxon>
        <taxon>Sordariomycetes</taxon>
        <taxon>Sordariomycetidae</taxon>
        <taxon>Sordariales</taxon>
        <taxon>Chaetomiaceae</taxon>
        <taxon>Chaetomium</taxon>
    </lineage>
</organism>
<accession>A0AAE0H715</accession>
<evidence type="ECO:0000256" key="3">
    <source>
        <dbReference type="ARBA" id="ARBA00022692"/>
    </source>
</evidence>
<evidence type="ECO:0000256" key="2">
    <source>
        <dbReference type="ARBA" id="ARBA00022475"/>
    </source>
</evidence>
<dbReference type="AlphaFoldDB" id="A0AAE0H715"/>
<dbReference type="InterPro" id="IPR036259">
    <property type="entry name" value="MFS_trans_sf"/>
</dbReference>
<feature type="transmembrane region" description="Helical" evidence="7">
    <location>
        <begin position="318"/>
        <end position="342"/>
    </location>
</feature>
<sequence>MGHFSNLAASLQTFTPQERRNIAIYIAGIMVYKFGLEAFNGSIIALASNRYDYEAIHNGTPSRTFERVGLLTGLNQAFQCIGSILIGPLVKRYPTKNVLSCAILIFGLCSALLLIIDAATGGTFMPAAYRTNHPDHEWPYYGTYNTDVMIPVYSVCGIVYGMVELIRRVIPRDIVGGNIQKLKKMDSLVHIFYEISGTAGAFTTGLAIIPQLGNNMAFIITPICFTISAIAWFFISELNFRRAKPTVLRAHEKPSYWKAAFSGLYLFGESILLGAKILLTSRKFIWLVPGYSVALYAHRYIENGIAPQVARRYLGNSAWAQIMVGGSNLGELFGAFSVLLFTDAVQTPMPWLRLDAIMLLIVWYIPFWYPPADQVGQAWIVAATFAPISYGWASGDISLAAYIQASLSRLESQNKNVSALGAVMAFLYSFYIVTYAVAGTLLGRYLDGVYNRSGGMEGGGVHSGLVFTAGVQMSVISLLVFAATFVPKGAFAFNPKMISEDPLDDDHIEIEEQRPGAESQEGHRLESGFKKHRSYCSSEDGSEPKVEKKISEIL</sequence>
<dbReference type="RefSeq" id="XP_062654644.1">
    <property type="nucleotide sequence ID" value="XM_062802547.1"/>
</dbReference>
<evidence type="ECO:0000256" key="5">
    <source>
        <dbReference type="ARBA" id="ARBA00023136"/>
    </source>
</evidence>
<feature type="transmembrane region" description="Helical" evidence="7">
    <location>
        <begin position="417"/>
        <end position="445"/>
    </location>
</feature>
<feature type="transmembrane region" description="Helical" evidence="7">
    <location>
        <begin position="68"/>
        <end position="90"/>
    </location>
</feature>
<feature type="transmembrane region" description="Helical" evidence="7">
    <location>
        <begin position="378"/>
        <end position="405"/>
    </location>
</feature>
<name>A0AAE0H715_9PEZI</name>
<feature type="region of interest" description="Disordered" evidence="6">
    <location>
        <begin position="506"/>
        <end position="554"/>
    </location>
</feature>
<dbReference type="SUPFAM" id="SSF103473">
    <property type="entry name" value="MFS general substrate transporter"/>
    <property type="match status" value="1"/>
</dbReference>
<dbReference type="EMBL" id="JAUEPN010000010">
    <property type="protein sequence ID" value="KAK3291130.1"/>
    <property type="molecule type" value="Genomic_DNA"/>
</dbReference>
<evidence type="ECO:0000256" key="1">
    <source>
        <dbReference type="ARBA" id="ARBA00004651"/>
    </source>
</evidence>
<evidence type="ECO:0000256" key="4">
    <source>
        <dbReference type="ARBA" id="ARBA00022989"/>
    </source>
</evidence>
<proteinExistence type="predicted"/>
<feature type="transmembrane region" description="Helical" evidence="7">
    <location>
        <begin position="148"/>
        <end position="166"/>
    </location>
</feature>
<gene>
    <name evidence="8" type="ORF">B0H64DRAFT_377897</name>
</gene>
<feature type="transmembrane region" description="Helical" evidence="7">
    <location>
        <begin position="256"/>
        <end position="279"/>
    </location>
</feature>
<keyword evidence="9" id="KW-1185">Reference proteome</keyword>
<dbReference type="GO" id="GO:0005886">
    <property type="term" value="C:plasma membrane"/>
    <property type="evidence" value="ECO:0007669"/>
    <property type="project" value="UniProtKB-SubCell"/>
</dbReference>
<comment type="caution">
    <text evidence="8">The sequence shown here is derived from an EMBL/GenBank/DDBJ whole genome shotgun (WGS) entry which is preliminary data.</text>
</comment>
<feature type="transmembrane region" description="Helical" evidence="7">
    <location>
        <begin position="354"/>
        <end position="372"/>
    </location>
</feature>
<dbReference type="Gene3D" id="1.20.1250.20">
    <property type="entry name" value="MFS general substrate transporter like domains"/>
    <property type="match status" value="1"/>
</dbReference>
<feature type="transmembrane region" description="Helical" evidence="7">
    <location>
        <begin position="22"/>
        <end position="48"/>
    </location>
</feature>
<feature type="transmembrane region" description="Helical" evidence="7">
    <location>
        <begin position="187"/>
        <end position="209"/>
    </location>
</feature>
<dbReference type="PANTHER" id="PTHR23513:SF6">
    <property type="entry name" value="MAJOR FACILITATOR SUPERFAMILY ASSOCIATED DOMAIN-CONTAINING PROTEIN"/>
    <property type="match status" value="1"/>
</dbReference>
<feature type="transmembrane region" description="Helical" evidence="7">
    <location>
        <begin position="215"/>
        <end position="235"/>
    </location>
</feature>
<evidence type="ECO:0000256" key="7">
    <source>
        <dbReference type="SAM" id="Phobius"/>
    </source>
</evidence>